<dbReference type="InterPro" id="IPR052514">
    <property type="entry name" value="SAM-dependent_MTase"/>
</dbReference>
<dbReference type="InterPro" id="IPR029063">
    <property type="entry name" value="SAM-dependent_MTases_sf"/>
</dbReference>
<dbReference type="CDD" id="cd02440">
    <property type="entry name" value="AdoMet_MTases"/>
    <property type="match status" value="1"/>
</dbReference>
<name>A0ABY3VNB7_9MYCO</name>
<dbReference type="EMBL" id="CP092488">
    <property type="protein sequence ID" value="UMB69018.1"/>
    <property type="molecule type" value="Genomic_DNA"/>
</dbReference>
<dbReference type="NCBIfam" id="TIGR01444">
    <property type="entry name" value="fkbM_fam"/>
    <property type="match status" value="1"/>
</dbReference>
<reference evidence="4" key="1">
    <citation type="submission" date="2022-08" db="EMBL/GenBank/DDBJ databases">
        <title>Whole genome sequencing of non-tuberculosis mycobacteria type-strains.</title>
        <authorList>
            <person name="Igarashi Y."/>
            <person name="Osugi A."/>
            <person name="Mitarai S."/>
        </authorList>
    </citation>
    <scope>NUCLEOTIDE SEQUENCE</scope>
    <source>
        <strain evidence="4">DSM 45127</strain>
    </source>
</reference>
<dbReference type="PANTHER" id="PTHR34203:SF15">
    <property type="entry name" value="SLL1173 PROTEIN"/>
    <property type="match status" value="1"/>
</dbReference>
<keyword evidence="5" id="KW-1185">Reference proteome</keyword>
<organism evidence="4 5">
    <name type="scientific">Mycobacterium paraterrae</name>
    <dbReference type="NCBI Taxonomy" id="577492"/>
    <lineage>
        <taxon>Bacteria</taxon>
        <taxon>Bacillati</taxon>
        <taxon>Actinomycetota</taxon>
        <taxon>Actinomycetes</taxon>
        <taxon>Mycobacteriales</taxon>
        <taxon>Mycobacteriaceae</taxon>
        <taxon>Mycobacterium</taxon>
    </lineage>
</organism>
<dbReference type="Gene3D" id="3.40.50.150">
    <property type="entry name" value="Vaccinia Virus protein VP39"/>
    <property type="match status" value="2"/>
</dbReference>
<dbReference type="GO" id="GO:0032259">
    <property type="term" value="P:methylation"/>
    <property type="evidence" value="ECO:0007669"/>
    <property type="project" value="UniProtKB-KW"/>
</dbReference>
<evidence type="ECO:0000313" key="4">
    <source>
        <dbReference type="EMBL" id="UMB69018.1"/>
    </source>
</evidence>
<feature type="domain" description="Methyltransferase type 11" evidence="3">
    <location>
        <begin position="359"/>
        <end position="474"/>
    </location>
</feature>
<dbReference type="GO" id="GO:0008168">
    <property type="term" value="F:methyltransferase activity"/>
    <property type="evidence" value="ECO:0007669"/>
    <property type="project" value="UniProtKB-KW"/>
</dbReference>
<dbReference type="InterPro" id="IPR013216">
    <property type="entry name" value="Methyltransf_11"/>
</dbReference>
<dbReference type="SUPFAM" id="SSF53335">
    <property type="entry name" value="S-adenosyl-L-methionine-dependent methyltransferases"/>
    <property type="match status" value="2"/>
</dbReference>
<feature type="domain" description="Methyltransferase FkbM" evidence="2">
    <location>
        <begin position="48"/>
        <end position="228"/>
    </location>
</feature>
<evidence type="ECO:0000313" key="5">
    <source>
        <dbReference type="Proteomes" id="UP001055336"/>
    </source>
</evidence>
<evidence type="ECO:0000256" key="1">
    <source>
        <dbReference type="SAM" id="MobiDB-lite"/>
    </source>
</evidence>
<dbReference type="PANTHER" id="PTHR34203">
    <property type="entry name" value="METHYLTRANSFERASE, FKBM FAMILY PROTEIN"/>
    <property type="match status" value="1"/>
</dbReference>
<accession>A0ABY3VNB7</accession>
<proteinExistence type="predicted"/>
<dbReference type="Pfam" id="PF05050">
    <property type="entry name" value="Methyltransf_21"/>
    <property type="match status" value="1"/>
</dbReference>
<dbReference type="RefSeq" id="WP_240260751.1">
    <property type="nucleotide sequence ID" value="NZ_CP092488.2"/>
</dbReference>
<keyword evidence="4" id="KW-0808">Transferase</keyword>
<protein>
    <submittedName>
        <fullName evidence="4">Class I SAM-dependent methyltransferase</fullName>
    </submittedName>
</protein>
<dbReference type="Pfam" id="PF08241">
    <property type="entry name" value="Methyltransf_11"/>
    <property type="match status" value="1"/>
</dbReference>
<feature type="region of interest" description="Disordered" evidence="1">
    <location>
        <begin position="276"/>
        <end position="314"/>
    </location>
</feature>
<gene>
    <name evidence="4" type="ORF">MKK62_21990</name>
</gene>
<evidence type="ECO:0000259" key="2">
    <source>
        <dbReference type="Pfam" id="PF05050"/>
    </source>
</evidence>
<evidence type="ECO:0000259" key="3">
    <source>
        <dbReference type="Pfam" id="PF08241"/>
    </source>
</evidence>
<dbReference type="InterPro" id="IPR006342">
    <property type="entry name" value="FkbM_mtfrase"/>
</dbReference>
<keyword evidence="4" id="KW-0489">Methyltransferase</keyword>
<dbReference type="Proteomes" id="UP001055336">
    <property type="component" value="Chromosome"/>
</dbReference>
<sequence length="564" mass="63404">MKGTYRGEVEREKVRESFRGQVVPKLMRLEVQPLLNFYPNQRDLMVLDIGANKGQWTRALLNVFGDRVGRVHMFDPSPENYRELCNREDSLAGLGIEESERITVYPSAMGRTPGMATLYTNEDGSPLGSLIEHEEPGWGEWGKDIRLDTTIEVPVDTVDDFISRSQIDSVDIMKLDTEGFEMDVLRGAAQSIHEGRIKLILFEFGVNQVESRHFFKDFWLFLTHRLYKIYFIDDAGKLHPISRYEYRWEQFNRNYEFVAFRSTWLWPTPIQAGLGSGRKLKPEPPQGQGPAVDAGVSEPPAARPEPVPDAMGASREVLPPDELMDWAGRGGIDAFKAAGKEFLGYLVDLCELQPGDALLDVGCGSGRVALPLTGYLNRPRGRYAGFDVSKDAIAWCAEHISASHPNFDFRVVDVQNGLYNPTGKYKPSDFSFPYPDGSFDVVLLASVFTHMLPAGVERYMHEIARVLKPGGRSLITFFLINEDSLALSRDGRGSFDFGHEMQGYRTANVEQPEAATAYTEAFVRDLHRECGLELREPLRFGKWSGRTDGMSGQDVAIAVKPKQQ</sequence>